<gene>
    <name evidence="6" type="ordered locus">Pcal_2030</name>
</gene>
<evidence type="ECO:0000256" key="2">
    <source>
        <dbReference type="ARBA" id="ARBA00022759"/>
    </source>
</evidence>
<name>A3MXS8_PYRCJ</name>
<feature type="domain" description="TNase-like" evidence="5">
    <location>
        <begin position="21"/>
        <end position="118"/>
    </location>
</feature>
<keyword evidence="4" id="KW-0472">Membrane</keyword>
<evidence type="ECO:0000313" key="6">
    <source>
        <dbReference type="EMBL" id="ABO09445.1"/>
    </source>
</evidence>
<dbReference type="GO" id="GO:0016787">
    <property type="term" value="F:hydrolase activity"/>
    <property type="evidence" value="ECO:0007669"/>
    <property type="project" value="UniProtKB-KW"/>
</dbReference>
<evidence type="ECO:0000256" key="1">
    <source>
        <dbReference type="ARBA" id="ARBA00022722"/>
    </source>
</evidence>
<keyword evidence="3" id="KW-0378">Hydrolase</keyword>
<dbReference type="EMBL" id="CP000561">
    <property type="protein sequence ID" value="ABO09445.1"/>
    <property type="molecule type" value="Genomic_DNA"/>
</dbReference>
<evidence type="ECO:0000313" key="7">
    <source>
        <dbReference type="Proteomes" id="UP000001431"/>
    </source>
</evidence>
<dbReference type="PROSITE" id="PS50830">
    <property type="entry name" value="TNASE_3"/>
    <property type="match status" value="1"/>
</dbReference>
<keyword evidence="1" id="KW-0540">Nuclease</keyword>
<dbReference type="SMART" id="SM00318">
    <property type="entry name" value="SNc"/>
    <property type="match status" value="1"/>
</dbReference>
<dbReference type="HOGENOM" id="CLU_1163836_0_0_2"/>
<proteinExistence type="predicted"/>
<feature type="transmembrane region" description="Helical" evidence="4">
    <location>
        <begin position="211"/>
        <end position="233"/>
    </location>
</feature>
<organism evidence="6 7">
    <name type="scientific">Pyrobaculum calidifontis (strain DSM 21063 / JCM 11548 / VA1)</name>
    <dbReference type="NCBI Taxonomy" id="410359"/>
    <lineage>
        <taxon>Archaea</taxon>
        <taxon>Thermoproteota</taxon>
        <taxon>Thermoprotei</taxon>
        <taxon>Thermoproteales</taxon>
        <taxon>Thermoproteaceae</taxon>
        <taxon>Pyrobaculum</taxon>
    </lineage>
</organism>
<accession>A3MXS8</accession>
<dbReference type="Gene3D" id="2.40.50.90">
    <property type="match status" value="1"/>
</dbReference>
<reference evidence="6" key="1">
    <citation type="submission" date="2007-02" db="EMBL/GenBank/DDBJ databases">
        <title>Complete sequence of Pyrobaculum calidifontis JCM 11548.</title>
        <authorList>
            <consortium name="US DOE Joint Genome Institute"/>
            <person name="Copeland A."/>
            <person name="Lucas S."/>
            <person name="Lapidus A."/>
            <person name="Barry K."/>
            <person name="Glavina del Rio T."/>
            <person name="Dalin E."/>
            <person name="Tice H."/>
            <person name="Pitluck S."/>
            <person name="Chain P."/>
            <person name="Malfatti S."/>
            <person name="Shin M."/>
            <person name="Vergez L."/>
            <person name="Schmutz J."/>
            <person name="Larimer F."/>
            <person name="Land M."/>
            <person name="Hauser L."/>
            <person name="Kyrpides N."/>
            <person name="Mikhailova N."/>
            <person name="Cozen A.E."/>
            <person name="Fitz-Gibbon S.T."/>
            <person name="House C.H."/>
            <person name="Saltikov C."/>
            <person name="Lowe T.M."/>
            <person name="Richardson P."/>
        </authorList>
    </citation>
    <scope>NUCLEOTIDE SEQUENCE [LARGE SCALE GENOMIC DNA]</scope>
    <source>
        <strain evidence="6">JCM 11548</strain>
    </source>
</reference>
<keyword evidence="7" id="KW-1185">Reference proteome</keyword>
<dbReference type="STRING" id="410359.Pcal_2030"/>
<dbReference type="AlphaFoldDB" id="A3MXS8"/>
<evidence type="ECO:0000256" key="3">
    <source>
        <dbReference type="ARBA" id="ARBA00022801"/>
    </source>
</evidence>
<protein>
    <submittedName>
        <fullName evidence="6">Nuclease (SNase domain protein)</fullName>
    </submittedName>
</protein>
<keyword evidence="2" id="KW-0255">Endonuclease</keyword>
<dbReference type="SUPFAM" id="SSF50199">
    <property type="entry name" value="Staphylococcal nuclease"/>
    <property type="match status" value="1"/>
</dbReference>
<dbReference type="GO" id="GO:0004519">
    <property type="term" value="F:endonuclease activity"/>
    <property type="evidence" value="ECO:0007669"/>
    <property type="project" value="UniProtKB-KW"/>
</dbReference>
<evidence type="ECO:0000256" key="4">
    <source>
        <dbReference type="SAM" id="Phobius"/>
    </source>
</evidence>
<dbReference type="InterPro" id="IPR016071">
    <property type="entry name" value="Staphylococal_nuclease_OB-fold"/>
</dbReference>
<sequence length="238" mass="25660">MFAAVVALALLFAVPTFGAVEEHCGVVTRVVDGDTFYVSGLPERVRLADVDAPELSTAEGQRAKAALEALLLGRRVCLDIDDLYKTDRYGRFVAVAYLDYNETHWLNVNQWLVERGYAAYVDYPNEFHPPWPLYLPKAAAPKATTSVTPVTVTVTQTSTTTVATTNTVTATVTVTKTVTDTVVVTHTVTQKEPVTYTVTTTTTVTETAIAFGGYALALLAVVVALLLMAAVVAKLAKR</sequence>
<evidence type="ECO:0000259" key="5">
    <source>
        <dbReference type="PROSITE" id="PS50830"/>
    </source>
</evidence>
<dbReference type="Proteomes" id="UP000001431">
    <property type="component" value="Chromosome"/>
</dbReference>
<keyword evidence="4" id="KW-0812">Transmembrane</keyword>
<dbReference type="eggNOG" id="arCOG03193">
    <property type="taxonomic scope" value="Archaea"/>
</dbReference>
<dbReference type="PANTHER" id="PTHR12302">
    <property type="entry name" value="EBNA2 BINDING PROTEIN P100"/>
    <property type="match status" value="1"/>
</dbReference>
<keyword evidence="4" id="KW-1133">Transmembrane helix</keyword>
<dbReference type="PANTHER" id="PTHR12302:SF3">
    <property type="entry name" value="SERINE_THREONINE-PROTEIN KINASE 31"/>
    <property type="match status" value="1"/>
</dbReference>
<dbReference type="KEGG" id="pcl:Pcal_2030"/>
<dbReference type="Pfam" id="PF00565">
    <property type="entry name" value="SNase"/>
    <property type="match status" value="1"/>
</dbReference>
<dbReference type="InterPro" id="IPR035437">
    <property type="entry name" value="SNase_OB-fold_sf"/>
</dbReference>